<evidence type="ECO:0000256" key="2">
    <source>
        <dbReference type="ARBA" id="ARBA00004913"/>
    </source>
</evidence>
<dbReference type="InterPro" id="IPR042086">
    <property type="entry name" value="MeTrfase_capping"/>
</dbReference>
<evidence type="ECO:0000313" key="8">
    <source>
        <dbReference type="EMBL" id="CAI9102610.1"/>
    </source>
</evidence>
<evidence type="ECO:0000256" key="1">
    <source>
        <dbReference type="ARBA" id="ARBA00001946"/>
    </source>
</evidence>
<keyword evidence="6" id="KW-0479">Metal-binding</keyword>
<comment type="pathway">
    <text evidence="2">Alkaloid biosynthesis.</text>
</comment>
<dbReference type="PANTHER" id="PTHR31009">
    <property type="entry name" value="S-ADENOSYL-L-METHIONINE:CARBOXYL METHYLTRANSFERASE FAMILY PROTEIN"/>
    <property type="match status" value="1"/>
</dbReference>
<dbReference type="GO" id="GO:0008168">
    <property type="term" value="F:methyltransferase activity"/>
    <property type="evidence" value="ECO:0007669"/>
    <property type="project" value="UniProtKB-KW"/>
</dbReference>
<keyword evidence="5" id="KW-0808">Transferase</keyword>
<dbReference type="Gene3D" id="3.40.50.150">
    <property type="entry name" value="Vaccinia Virus protein VP39"/>
    <property type="match status" value="1"/>
</dbReference>
<evidence type="ECO:0000313" key="9">
    <source>
        <dbReference type="Proteomes" id="UP001161247"/>
    </source>
</evidence>
<dbReference type="GO" id="GO:0046872">
    <property type="term" value="F:metal ion binding"/>
    <property type="evidence" value="ECO:0007669"/>
    <property type="project" value="UniProtKB-KW"/>
</dbReference>
<dbReference type="EMBL" id="OX459121">
    <property type="protein sequence ID" value="CAI9102610.1"/>
    <property type="molecule type" value="Genomic_DNA"/>
</dbReference>
<proteinExistence type="inferred from homology"/>
<protein>
    <submittedName>
        <fullName evidence="8">OLC1v1000907C1</fullName>
    </submittedName>
</protein>
<organism evidence="8 9">
    <name type="scientific">Oldenlandia corymbosa var. corymbosa</name>
    <dbReference type="NCBI Taxonomy" id="529605"/>
    <lineage>
        <taxon>Eukaryota</taxon>
        <taxon>Viridiplantae</taxon>
        <taxon>Streptophyta</taxon>
        <taxon>Embryophyta</taxon>
        <taxon>Tracheophyta</taxon>
        <taxon>Spermatophyta</taxon>
        <taxon>Magnoliopsida</taxon>
        <taxon>eudicotyledons</taxon>
        <taxon>Gunneridae</taxon>
        <taxon>Pentapetalae</taxon>
        <taxon>asterids</taxon>
        <taxon>lamiids</taxon>
        <taxon>Gentianales</taxon>
        <taxon>Rubiaceae</taxon>
        <taxon>Rubioideae</taxon>
        <taxon>Spermacoceae</taxon>
        <taxon>Hedyotis-Oldenlandia complex</taxon>
        <taxon>Oldenlandia</taxon>
    </lineage>
</organism>
<evidence type="ECO:0000256" key="6">
    <source>
        <dbReference type="ARBA" id="ARBA00022723"/>
    </source>
</evidence>
<evidence type="ECO:0000256" key="3">
    <source>
        <dbReference type="ARBA" id="ARBA00007967"/>
    </source>
</evidence>
<accession>A0AAV1D429</accession>
<keyword evidence="4" id="KW-0489">Methyltransferase</keyword>
<evidence type="ECO:0000256" key="4">
    <source>
        <dbReference type="ARBA" id="ARBA00022603"/>
    </source>
</evidence>
<dbReference type="SUPFAM" id="SSF53335">
    <property type="entry name" value="S-adenosyl-L-methionine-dependent methyltransferases"/>
    <property type="match status" value="1"/>
</dbReference>
<dbReference type="Gene3D" id="1.10.1200.270">
    <property type="entry name" value="Methyltransferase, alpha-helical capping domain"/>
    <property type="match status" value="1"/>
</dbReference>
<dbReference type="Proteomes" id="UP001161247">
    <property type="component" value="Chromosome 4"/>
</dbReference>
<dbReference type="GO" id="GO:0032259">
    <property type="term" value="P:methylation"/>
    <property type="evidence" value="ECO:0007669"/>
    <property type="project" value="UniProtKB-KW"/>
</dbReference>
<name>A0AAV1D429_OLDCO</name>
<gene>
    <name evidence="8" type="ORF">OLC1_LOCUS11934</name>
</gene>
<sequence>MENSRVMKAGDGPNSYFRNSKIQGNAIDQTKSLLIDGIIDLLELQKDLKVFSIADLGCSVGPNTFKSVDAIIDAVKHKCGTEDSVPEFHVFFNDLVGNDFNTLFNALPHDRQYMVAGVPGSFHGRLFPKSSINLMNSSAAVHWLSKVPEVVSARDSPLYNKGRITYARSSSQIVEAFRTQFYCDMKDFFNARSEELVPGGILAILMPCRPQGTSPSESMSIRVTECLGDTLVDMANEGIINEDLIDSFNLPLFFPMASEMEEIVTSSENQFIIEKLVEQPVAINLITYDKDQYSSQMRAVVESVFCQRFSPQVVDELFRRYPEKLRNLVEIPHFAQTQNWRKLFILLKRRGLSP</sequence>
<comment type="cofactor">
    <cofactor evidence="1">
        <name>Mg(2+)</name>
        <dbReference type="ChEBI" id="CHEBI:18420"/>
    </cofactor>
</comment>
<dbReference type="InterPro" id="IPR029063">
    <property type="entry name" value="SAM-dependent_MTases_sf"/>
</dbReference>
<dbReference type="Pfam" id="PF03492">
    <property type="entry name" value="Methyltransf_7"/>
    <property type="match status" value="1"/>
</dbReference>
<dbReference type="InterPro" id="IPR005299">
    <property type="entry name" value="MeTrfase_7"/>
</dbReference>
<evidence type="ECO:0000256" key="5">
    <source>
        <dbReference type="ARBA" id="ARBA00022679"/>
    </source>
</evidence>
<comment type="similarity">
    <text evidence="3">Belongs to the methyltransferase superfamily. Type-7 methyltransferase family.</text>
</comment>
<reference evidence="8" key="1">
    <citation type="submission" date="2023-03" db="EMBL/GenBank/DDBJ databases">
        <authorList>
            <person name="Julca I."/>
        </authorList>
    </citation>
    <scope>NUCLEOTIDE SEQUENCE</scope>
</reference>
<keyword evidence="9" id="KW-1185">Reference proteome</keyword>
<dbReference type="AlphaFoldDB" id="A0AAV1D429"/>
<keyword evidence="7" id="KW-0460">Magnesium</keyword>
<evidence type="ECO:0000256" key="7">
    <source>
        <dbReference type="ARBA" id="ARBA00022842"/>
    </source>
</evidence>